<dbReference type="Proteomes" id="UP000032683">
    <property type="component" value="Unassembled WGS sequence"/>
</dbReference>
<dbReference type="GO" id="GO:0008757">
    <property type="term" value="F:S-adenosylmethionine-dependent methyltransferase activity"/>
    <property type="evidence" value="ECO:0007669"/>
    <property type="project" value="InterPro"/>
</dbReference>
<dbReference type="Gene3D" id="3.40.50.150">
    <property type="entry name" value="Vaccinia Virus protein VP39"/>
    <property type="match status" value="1"/>
</dbReference>
<evidence type="ECO:0000259" key="1">
    <source>
        <dbReference type="Pfam" id="PF08241"/>
    </source>
</evidence>
<protein>
    <recommendedName>
        <fullName evidence="1">Methyltransferase type 11 domain-containing protein</fullName>
    </recommendedName>
</protein>
<dbReference type="SUPFAM" id="SSF53335">
    <property type="entry name" value="S-adenosyl-L-methionine-dependent methyltransferases"/>
    <property type="match status" value="1"/>
</dbReference>
<sequence>MNDLHGFHPHSFTAASAESDTLFYSRRPAGPMLDQGALTAITALYRTLLPEDGNILDVMAGPDSHLPPDMEFDSVIGIGVNTQALDSNPRLTDRVVEDMNETPDIPLADESMDAALLCDVVPYLRQPVAIFREIARVLQPGGLIVITFGDRFIPQKATALWQALDDEGDRRRMLSVLLQRAGFGPVDNGNVTPAPEDLFWHDAVHAMTARRPDIL</sequence>
<dbReference type="RefSeq" id="WP_048856185.1">
    <property type="nucleotide sequence ID" value="NZ_BANJ01000024.1"/>
</dbReference>
<reference evidence="2 3" key="1">
    <citation type="submission" date="2012-11" db="EMBL/GenBank/DDBJ databases">
        <title>Whole genome sequence of Gluconacetobacter xylinus NBRC 13693.</title>
        <authorList>
            <person name="Azuma Y."/>
            <person name="Higashiura N."/>
            <person name="Hirakawa H."/>
            <person name="Matsushita K."/>
        </authorList>
    </citation>
    <scope>NUCLEOTIDE SEQUENCE [LARGE SCALE GENOMIC DNA]</scope>
    <source>
        <strain evidence="2 3">NBRC 13693</strain>
    </source>
</reference>
<dbReference type="CDD" id="cd02440">
    <property type="entry name" value="AdoMet_MTases"/>
    <property type="match status" value="1"/>
</dbReference>
<organism evidence="2 3">
    <name type="scientific">Komagataeibacter xylinus NBRC 13693</name>
    <dbReference type="NCBI Taxonomy" id="1234668"/>
    <lineage>
        <taxon>Bacteria</taxon>
        <taxon>Pseudomonadati</taxon>
        <taxon>Pseudomonadota</taxon>
        <taxon>Alphaproteobacteria</taxon>
        <taxon>Acetobacterales</taxon>
        <taxon>Acetobacteraceae</taxon>
        <taxon>Komagataeibacter</taxon>
    </lineage>
</organism>
<evidence type="ECO:0000313" key="2">
    <source>
        <dbReference type="EMBL" id="GAN99616.1"/>
    </source>
</evidence>
<dbReference type="Pfam" id="PF08241">
    <property type="entry name" value="Methyltransf_11"/>
    <property type="match status" value="1"/>
</dbReference>
<name>A0A0D6Q9W0_KOMXY</name>
<dbReference type="InterPro" id="IPR013216">
    <property type="entry name" value="Methyltransf_11"/>
</dbReference>
<dbReference type="EMBL" id="BANJ01000024">
    <property type="protein sequence ID" value="GAN99616.1"/>
    <property type="molecule type" value="Genomic_DNA"/>
</dbReference>
<dbReference type="AlphaFoldDB" id="A0A0D6Q9W0"/>
<dbReference type="PANTHER" id="PTHR43036:SF2">
    <property type="entry name" value="OS04G0481300 PROTEIN"/>
    <property type="match status" value="1"/>
</dbReference>
<evidence type="ECO:0000313" key="3">
    <source>
        <dbReference type="Proteomes" id="UP000032683"/>
    </source>
</evidence>
<comment type="caution">
    <text evidence="2">The sequence shown here is derived from an EMBL/GenBank/DDBJ whole genome shotgun (WGS) entry which is preliminary data.</text>
</comment>
<dbReference type="InterPro" id="IPR029063">
    <property type="entry name" value="SAM-dependent_MTases_sf"/>
</dbReference>
<dbReference type="PANTHER" id="PTHR43036">
    <property type="entry name" value="OSJNBB0011N17.9 PROTEIN"/>
    <property type="match status" value="1"/>
</dbReference>
<gene>
    <name evidence="2" type="ORF">Gxy13693_024_032</name>
</gene>
<feature type="domain" description="Methyltransferase type 11" evidence="1">
    <location>
        <begin position="75"/>
        <end position="146"/>
    </location>
</feature>
<accession>A0A0D6Q9W0</accession>
<proteinExistence type="predicted"/>